<comment type="caution">
    <text evidence="2">The sequence shown here is derived from an EMBL/GenBank/DDBJ whole genome shotgun (WGS) entry which is preliminary data.</text>
</comment>
<protein>
    <submittedName>
        <fullName evidence="2">Uncharacterized protein</fullName>
    </submittedName>
</protein>
<dbReference type="Proteomes" id="UP000256690">
    <property type="component" value="Unassembled WGS sequence"/>
</dbReference>
<reference evidence="2 3" key="1">
    <citation type="journal article" date="2018" name="IMA Fungus">
        <title>IMA Genome-F 9: Draft genome sequence of Annulohypoxylon stygium, Aspergillus mulundensis, Berkeleyomyces basicola (syn. Thielaviopsis basicola), Ceratocystis smalleyi, two Cercospora beticola strains, Coleophoma cylindrospora, Fusarium fracticaudum, Phialophora cf. hyalina, and Morchella septimelata.</title>
        <authorList>
            <person name="Wingfield B.D."/>
            <person name="Bills G.F."/>
            <person name="Dong Y."/>
            <person name="Huang W."/>
            <person name="Nel W.J."/>
            <person name="Swalarsk-Parry B.S."/>
            <person name="Vaghefi N."/>
            <person name="Wilken P.M."/>
            <person name="An Z."/>
            <person name="de Beer Z.W."/>
            <person name="De Vos L."/>
            <person name="Chen L."/>
            <person name="Duong T.A."/>
            <person name="Gao Y."/>
            <person name="Hammerbacher A."/>
            <person name="Kikkert J.R."/>
            <person name="Li Y."/>
            <person name="Li H."/>
            <person name="Li K."/>
            <person name="Li Q."/>
            <person name="Liu X."/>
            <person name="Ma X."/>
            <person name="Naidoo K."/>
            <person name="Pethybridge S.J."/>
            <person name="Sun J."/>
            <person name="Steenkamp E.T."/>
            <person name="van der Nest M.A."/>
            <person name="van Wyk S."/>
            <person name="Wingfield M.J."/>
            <person name="Xiong C."/>
            <person name="Yue Q."/>
            <person name="Zhang X."/>
        </authorList>
    </citation>
    <scope>NUCLEOTIDE SEQUENCE [LARGE SCALE GENOMIC DNA]</scope>
    <source>
        <strain evidence="2 3">DSM 5745</strain>
    </source>
</reference>
<evidence type="ECO:0000313" key="2">
    <source>
        <dbReference type="EMBL" id="RDW70702.1"/>
    </source>
</evidence>
<keyword evidence="3" id="KW-1185">Reference proteome</keyword>
<name>A0A3D8R9H4_9EURO</name>
<organism evidence="2 3">
    <name type="scientific">Aspergillus mulundensis</name>
    <dbReference type="NCBI Taxonomy" id="1810919"/>
    <lineage>
        <taxon>Eukaryota</taxon>
        <taxon>Fungi</taxon>
        <taxon>Dikarya</taxon>
        <taxon>Ascomycota</taxon>
        <taxon>Pezizomycotina</taxon>
        <taxon>Eurotiomycetes</taxon>
        <taxon>Eurotiomycetidae</taxon>
        <taxon>Eurotiales</taxon>
        <taxon>Aspergillaceae</taxon>
        <taxon>Aspergillus</taxon>
        <taxon>Aspergillus subgen. Nidulantes</taxon>
    </lineage>
</organism>
<dbReference type="GeneID" id="38118583"/>
<evidence type="ECO:0000313" key="3">
    <source>
        <dbReference type="Proteomes" id="UP000256690"/>
    </source>
</evidence>
<evidence type="ECO:0000256" key="1">
    <source>
        <dbReference type="SAM" id="MobiDB-lite"/>
    </source>
</evidence>
<accession>A0A3D8R9H4</accession>
<feature type="region of interest" description="Disordered" evidence="1">
    <location>
        <begin position="1"/>
        <end position="28"/>
    </location>
</feature>
<proteinExistence type="predicted"/>
<feature type="compositionally biased region" description="Polar residues" evidence="1">
    <location>
        <begin position="1"/>
        <end position="18"/>
    </location>
</feature>
<dbReference type="RefSeq" id="XP_026601233.1">
    <property type="nucleotide sequence ID" value="XM_026750229.1"/>
</dbReference>
<gene>
    <name evidence="2" type="ORF">DSM5745_08213</name>
</gene>
<dbReference type="EMBL" id="PVWQ01000010">
    <property type="protein sequence ID" value="RDW70702.1"/>
    <property type="molecule type" value="Genomic_DNA"/>
</dbReference>
<dbReference type="AlphaFoldDB" id="A0A3D8R9H4"/>
<sequence>MTQLFNVPRQQQRRTTLGSPAAEPRSTRYDAGYMKHPSLIYHPKRAVMNPLITGPIATAKLATTMYANTSQIRSSVLNISSILAVMIAVRTAETNPVKTRPATVAPNEGIAAIKKLKPLNNPVLIIYSFLRLNGSEYGGNTTFPKACAKAYLSTISIHLVASRTA</sequence>